<keyword evidence="3" id="KW-1185">Reference proteome</keyword>
<feature type="domain" description="Zinc finger CGNR" evidence="1">
    <location>
        <begin position="131"/>
        <end position="172"/>
    </location>
</feature>
<reference evidence="2" key="1">
    <citation type="submission" date="2021-03" db="EMBL/GenBank/DDBJ databases">
        <title>Whole genome shotgun sequence of Actinoplanes auranticolor NBRC 12245.</title>
        <authorList>
            <person name="Komaki H."/>
            <person name="Tamura T."/>
        </authorList>
    </citation>
    <scope>NUCLEOTIDE SEQUENCE</scope>
    <source>
        <strain evidence="2">NBRC 12245</strain>
    </source>
</reference>
<dbReference type="RefSeq" id="WP_246595807.1">
    <property type="nucleotide sequence ID" value="NZ_BAABEA010000026.1"/>
</dbReference>
<sequence>MPATGAVRLVRDFVNTYEPQVGAEELTTPEQLREWLAQRQLLAEGARVRPADLATAVTVREGLRTVLRTHAGHPADPAALAALNQALPPVRPAFTTDGYQLVAAGGPAFDRALAGLIDAVRQSTEDGTWTRLKVCERDTCRWAFYDDSRNRVRRWCSMAGCGNHVKMRRAYTARTSRRRGPQAAEPPAT</sequence>
<organism evidence="2 3">
    <name type="scientific">Actinoplanes auranticolor</name>
    <dbReference type="NCBI Taxonomy" id="47988"/>
    <lineage>
        <taxon>Bacteria</taxon>
        <taxon>Bacillati</taxon>
        <taxon>Actinomycetota</taxon>
        <taxon>Actinomycetes</taxon>
        <taxon>Micromonosporales</taxon>
        <taxon>Micromonosporaceae</taxon>
        <taxon>Actinoplanes</taxon>
    </lineage>
</organism>
<dbReference type="InterPro" id="IPR021005">
    <property type="entry name" value="Znf_CGNR"/>
</dbReference>
<dbReference type="InterPro" id="IPR010852">
    <property type="entry name" value="ABATE"/>
</dbReference>
<dbReference type="PANTHER" id="PTHR35525:SF3">
    <property type="entry name" value="BLL6575 PROTEIN"/>
    <property type="match status" value="1"/>
</dbReference>
<dbReference type="Proteomes" id="UP000681340">
    <property type="component" value="Unassembled WGS sequence"/>
</dbReference>
<protein>
    <recommendedName>
        <fullName evidence="1">Zinc finger CGNR domain-containing protein</fullName>
    </recommendedName>
</protein>
<gene>
    <name evidence="2" type="ORF">Aau02nite_80730</name>
</gene>
<evidence type="ECO:0000313" key="2">
    <source>
        <dbReference type="EMBL" id="GIM78417.1"/>
    </source>
</evidence>
<dbReference type="InterPro" id="IPR023286">
    <property type="entry name" value="ABATE_dom_sf"/>
</dbReference>
<dbReference type="Pfam" id="PF11706">
    <property type="entry name" value="zf-CGNR"/>
    <property type="match status" value="1"/>
</dbReference>
<name>A0A919VWJ4_9ACTN</name>
<dbReference type="PANTHER" id="PTHR35525">
    <property type="entry name" value="BLL6575 PROTEIN"/>
    <property type="match status" value="1"/>
</dbReference>
<comment type="caution">
    <text evidence="2">The sequence shown here is derived from an EMBL/GenBank/DDBJ whole genome shotgun (WGS) entry which is preliminary data.</text>
</comment>
<accession>A0A919VWJ4</accession>
<dbReference type="Gene3D" id="1.10.3300.10">
    <property type="entry name" value="Jann2411-like domain"/>
    <property type="match status" value="1"/>
</dbReference>
<dbReference type="EMBL" id="BOQL01000073">
    <property type="protein sequence ID" value="GIM78417.1"/>
    <property type="molecule type" value="Genomic_DNA"/>
</dbReference>
<dbReference type="AlphaFoldDB" id="A0A919VWJ4"/>
<evidence type="ECO:0000313" key="3">
    <source>
        <dbReference type="Proteomes" id="UP000681340"/>
    </source>
</evidence>
<evidence type="ECO:0000259" key="1">
    <source>
        <dbReference type="Pfam" id="PF11706"/>
    </source>
</evidence>
<proteinExistence type="predicted"/>
<dbReference type="Pfam" id="PF07336">
    <property type="entry name" value="ABATE"/>
    <property type="match status" value="1"/>
</dbReference>
<dbReference type="SUPFAM" id="SSF160904">
    <property type="entry name" value="Jann2411-like"/>
    <property type="match status" value="1"/>
</dbReference>